<sequence length="159" mass="17570">MTGGTSSLQWQVATFPELSNAELYAVLAARQQVFVLEQQCFYNDFDGLDQVAHHLIAWQEGEGYREIAAYLRVLPPGAKYDEKSIGRVLTTQAARGSGIGRELMARGVALADELYPSYANRIGAQAYLEQFYASFGFATITAPYDEDGILHVDMLRPAP</sequence>
<proteinExistence type="predicted"/>
<dbReference type="AlphaFoldDB" id="A0A4Y9SV78"/>
<dbReference type="OrthoDB" id="9796171at2"/>
<dbReference type="GO" id="GO:0016747">
    <property type="term" value="F:acyltransferase activity, transferring groups other than amino-acyl groups"/>
    <property type="evidence" value="ECO:0007669"/>
    <property type="project" value="InterPro"/>
</dbReference>
<protein>
    <submittedName>
        <fullName evidence="2">GNAT family N-acetyltransferase</fullName>
    </submittedName>
</protein>
<dbReference type="Proteomes" id="UP000298438">
    <property type="component" value="Unassembled WGS sequence"/>
</dbReference>
<dbReference type="CDD" id="cd04301">
    <property type="entry name" value="NAT_SF"/>
    <property type="match status" value="1"/>
</dbReference>
<dbReference type="SUPFAM" id="SSF55729">
    <property type="entry name" value="Acyl-CoA N-acyltransferases (Nat)"/>
    <property type="match status" value="1"/>
</dbReference>
<accession>A0A4Y9SV78</accession>
<evidence type="ECO:0000313" key="3">
    <source>
        <dbReference type="Proteomes" id="UP000298438"/>
    </source>
</evidence>
<feature type="domain" description="N-acetyltransferase" evidence="1">
    <location>
        <begin position="13"/>
        <end position="159"/>
    </location>
</feature>
<reference evidence="2 3" key="1">
    <citation type="submission" date="2019-03" db="EMBL/GenBank/DDBJ databases">
        <title>Draft Genome Sequence of Massilia arenosa sp. nov., a Novel Massilia Species Isolated from a Sandy-loam Maize Soil.</title>
        <authorList>
            <person name="Raths R."/>
            <person name="Peta V."/>
            <person name="Bucking H."/>
        </authorList>
    </citation>
    <scope>NUCLEOTIDE SEQUENCE [LARGE SCALE GENOMIC DNA]</scope>
    <source>
        <strain evidence="2 3">MC02</strain>
    </source>
</reference>
<gene>
    <name evidence="2" type="ORF">E4L96_01490</name>
</gene>
<evidence type="ECO:0000259" key="1">
    <source>
        <dbReference type="PROSITE" id="PS51186"/>
    </source>
</evidence>
<dbReference type="PROSITE" id="PS51186">
    <property type="entry name" value="GNAT"/>
    <property type="match status" value="1"/>
</dbReference>
<dbReference type="RefSeq" id="WP_135205472.1">
    <property type="nucleotide sequence ID" value="NZ_SPVF01000018.1"/>
</dbReference>
<evidence type="ECO:0000313" key="2">
    <source>
        <dbReference type="EMBL" id="TFW29407.1"/>
    </source>
</evidence>
<keyword evidence="3" id="KW-1185">Reference proteome</keyword>
<keyword evidence="2" id="KW-0808">Transferase</keyword>
<comment type="caution">
    <text evidence="2">The sequence shown here is derived from an EMBL/GenBank/DDBJ whole genome shotgun (WGS) entry which is preliminary data.</text>
</comment>
<dbReference type="Pfam" id="PF13673">
    <property type="entry name" value="Acetyltransf_10"/>
    <property type="match status" value="1"/>
</dbReference>
<dbReference type="InterPro" id="IPR000182">
    <property type="entry name" value="GNAT_dom"/>
</dbReference>
<name>A0A4Y9SV78_9BURK</name>
<dbReference type="Gene3D" id="3.40.630.30">
    <property type="match status" value="1"/>
</dbReference>
<dbReference type="EMBL" id="SPVF01000018">
    <property type="protein sequence ID" value="TFW29407.1"/>
    <property type="molecule type" value="Genomic_DNA"/>
</dbReference>
<dbReference type="InterPro" id="IPR016181">
    <property type="entry name" value="Acyl_CoA_acyltransferase"/>
</dbReference>
<organism evidence="2 3">
    <name type="scientific">Zemynaea arenosa</name>
    <dbReference type="NCBI Taxonomy" id="2561931"/>
    <lineage>
        <taxon>Bacteria</taxon>
        <taxon>Pseudomonadati</taxon>
        <taxon>Pseudomonadota</taxon>
        <taxon>Betaproteobacteria</taxon>
        <taxon>Burkholderiales</taxon>
        <taxon>Oxalobacteraceae</taxon>
        <taxon>Telluria group</taxon>
        <taxon>Zemynaea</taxon>
    </lineage>
</organism>